<dbReference type="InterPro" id="IPR050277">
    <property type="entry name" value="Sodium:Solute_Symporter"/>
</dbReference>
<reference evidence="9" key="1">
    <citation type="submission" date="2020-08" db="EMBL/GenBank/DDBJ databases">
        <title>Genome public.</title>
        <authorList>
            <person name="Liu C."/>
            <person name="Sun Q."/>
        </authorList>
    </citation>
    <scope>NUCLEOTIDE SEQUENCE</scope>
    <source>
        <strain evidence="9">NSJ-23</strain>
    </source>
</reference>
<feature type="transmembrane region" description="Helical" evidence="8">
    <location>
        <begin position="388"/>
        <end position="408"/>
    </location>
</feature>
<evidence type="ECO:0000256" key="8">
    <source>
        <dbReference type="SAM" id="Phobius"/>
    </source>
</evidence>
<proteinExistence type="inferred from homology"/>
<evidence type="ECO:0000256" key="1">
    <source>
        <dbReference type="ARBA" id="ARBA00004141"/>
    </source>
</evidence>
<dbReference type="PANTHER" id="PTHR48086">
    <property type="entry name" value="SODIUM/PROLINE SYMPORTER-RELATED"/>
    <property type="match status" value="1"/>
</dbReference>
<feature type="transmembrane region" description="Helical" evidence="8">
    <location>
        <begin position="269"/>
        <end position="286"/>
    </location>
</feature>
<dbReference type="EMBL" id="JACOPO010000001">
    <property type="protein sequence ID" value="MBC5721298.1"/>
    <property type="molecule type" value="Genomic_DNA"/>
</dbReference>
<keyword evidence="5 8" id="KW-1133">Transmembrane helix</keyword>
<evidence type="ECO:0000256" key="5">
    <source>
        <dbReference type="ARBA" id="ARBA00022989"/>
    </source>
</evidence>
<dbReference type="PANTHER" id="PTHR48086:SF7">
    <property type="entry name" value="SODIUM-SOLUTE SYMPORTER-RELATED"/>
    <property type="match status" value="1"/>
</dbReference>
<comment type="similarity">
    <text evidence="2 7">Belongs to the sodium:solute symporter (SSF) (TC 2.A.21) family.</text>
</comment>
<evidence type="ECO:0000313" key="9">
    <source>
        <dbReference type="EMBL" id="MBC5721298.1"/>
    </source>
</evidence>
<gene>
    <name evidence="9" type="ORF">H8S11_00455</name>
</gene>
<comment type="subcellular location">
    <subcellularLocation>
        <location evidence="1">Membrane</location>
        <topology evidence="1">Multi-pass membrane protein</topology>
    </subcellularLocation>
</comment>
<feature type="transmembrane region" description="Helical" evidence="8">
    <location>
        <begin position="306"/>
        <end position="328"/>
    </location>
</feature>
<evidence type="ECO:0000256" key="7">
    <source>
        <dbReference type="RuleBase" id="RU362091"/>
    </source>
</evidence>
<feature type="transmembrane region" description="Helical" evidence="8">
    <location>
        <begin position="185"/>
        <end position="203"/>
    </location>
</feature>
<dbReference type="Gene3D" id="1.20.1730.10">
    <property type="entry name" value="Sodium/glucose cotransporter"/>
    <property type="match status" value="1"/>
</dbReference>
<dbReference type="InterPro" id="IPR038377">
    <property type="entry name" value="Na/Glc_symporter_sf"/>
</dbReference>
<organism evidence="9 10">
    <name type="scientific">Flintibacter hominis</name>
    <dbReference type="NCBI Taxonomy" id="2763048"/>
    <lineage>
        <taxon>Bacteria</taxon>
        <taxon>Bacillati</taxon>
        <taxon>Bacillota</taxon>
        <taxon>Clostridia</taxon>
        <taxon>Eubacteriales</taxon>
        <taxon>Flintibacter</taxon>
    </lineage>
</organism>
<keyword evidence="6 8" id="KW-0472">Membrane</keyword>
<protein>
    <submittedName>
        <fullName evidence="9">Sodium:solute symporter family protein</fullName>
    </submittedName>
</protein>
<dbReference type="AlphaFoldDB" id="A0A8J6M628"/>
<evidence type="ECO:0000313" key="10">
    <source>
        <dbReference type="Proteomes" id="UP000628736"/>
    </source>
</evidence>
<name>A0A8J6M628_9FIRM</name>
<sequence length="475" mass="50123">MEGSTSGLMLVLASTVLVMLIGFGIAFYFQRRTKTAEDWAMGGRSLPSYVIVFTQFATLVGGGVLVGHVSIGFSYGMAPLTYGICGAAGCFIMAIIAAWLRENEFTTIPDIFEKVYGKNRFLMLVGALMAMVVPFGWIASQATAFAKLYTSITGIDSRILVVGMIVVSVLLTLPSGFKAVAWTDFVFGVLMLALCLLTGVQALDMAGGWGNIVANHPAPETLSLPGGLMSAGFATTALWFIAATPGMMTNQMTLQRVCAANSAKNARRTLIVGGILIAGIELWVVVVGNACRVLNPGLAPEDASGWFLTQIPTWVLALFSGFIATTILSTTDSALQSVSVNLTQDIYKQFINPNAEDKKLLSVSRICTVFVAVAAVALAIVFPRVLDLIVASYAYSASGLLVPIYCGYAFRNKNFLTPASGVAGVVGGVIGCGLAQAFEASLPAVFGIQLPYAIYGILASFLCLIVVALATRKSK</sequence>
<feature type="transmembrane region" description="Helical" evidence="8">
    <location>
        <begin position="121"/>
        <end position="140"/>
    </location>
</feature>
<feature type="transmembrane region" description="Helical" evidence="8">
    <location>
        <begin position="6"/>
        <end position="29"/>
    </location>
</feature>
<evidence type="ECO:0000256" key="2">
    <source>
        <dbReference type="ARBA" id="ARBA00006434"/>
    </source>
</evidence>
<evidence type="ECO:0000256" key="6">
    <source>
        <dbReference type="ARBA" id="ARBA00023136"/>
    </source>
</evidence>
<dbReference type="CDD" id="cd10322">
    <property type="entry name" value="SLC5sbd"/>
    <property type="match status" value="1"/>
</dbReference>
<dbReference type="GO" id="GO:0022857">
    <property type="term" value="F:transmembrane transporter activity"/>
    <property type="evidence" value="ECO:0007669"/>
    <property type="project" value="InterPro"/>
</dbReference>
<feature type="transmembrane region" description="Helical" evidence="8">
    <location>
        <begin position="363"/>
        <end position="382"/>
    </location>
</feature>
<dbReference type="GO" id="GO:0005886">
    <property type="term" value="C:plasma membrane"/>
    <property type="evidence" value="ECO:0007669"/>
    <property type="project" value="TreeGrafter"/>
</dbReference>
<keyword evidence="10" id="KW-1185">Reference proteome</keyword>
<evidence type="ECO:0000256" key="4">
    <source>
        <dbReference type="ARBA" id="ARBA00022692"/>
    </source>
</evidence>
<feature type="transmembrane region" description="Helical" evidence="8">
    <location>
        <begin position="223"/>
        <end position="248"/>
    </location>
</feature>
<evidence type="ECO:0000256" key="3">
    <source>
        <dbReference type="ARBA" id="ARBA00022448"/>
    </source>
</evidence>
<feature type="transmembrane region" description="Helical" evidence="8">
    <location>
        <begin position="450"/>
        <end position="470"/>
    </location>
</feature>
<dbReference type="Proteomes" id="UP000628736">
    <property type="component" value="Unassembled WGS sequence"/>
</dbReference>
<feature type="transmembrane region" description="Helical" evidence="8">
    <location>
        <begin position="79"/>
        <end position="100"/>
    </location>
</feature>
<keyword evidence="4 8" id="KW-0812">Transmembrane</keyword>
<dbReference type="Pfam" id="PF00474">
    <property type="entry name" value="SSF"/>
    <property type="match status" value="1"/>
</dbReference>
<accession>A0A8J6M628</accession>
<dbReference type="InterPro" id="IPR001734">
    <property type="entry name" value="Na/solute_symporter"/>
</dbReference>
<dbReference type="PROSITE" id="PS50283">
    <property type="entry name" value="NA_SOLUT_SYMP_3"/>
    <property type="match status" value="1"/>
</dbReference>
<dbReference type="RefSeq" id="WP_186851819.1">
    <property type="nucleotide sequence ID" value="NZ_JACOPO010000001.1"/>
</dbReference>
<feature type="transmembrane region" description="Helical" evidence="8">
    <location>
        <begin position="152"/>
        <end position="173"/>
    </location>
</feature>
<feature type="transmembrane region" description="Helical" evidence="8">
    <location>
        <begin position="49"/>
        <end position="73"/>
    </location>
</feature>
<comment type="caution">
    <text evidence="9">The sequence shown here is derived from an EMBL/GenBank/DDBJ whole genome shotgun (WGS) entry which is preliminary data.</text>
</comment>
<keyword evidence="3" id="KW-0813">Transport</keyword>
<feature type="transmembrane region" description="Helical" evidence="8">
    <location>
        <begin position="415"/>
        <end position="438"/>
    </location>
</feature>